<comment type="caution">
    <text evidence="2">The sequence shown here is derived from an EMBL/GenBank/DDBJ whole genome shotgun (WGS) entry which is preliminary data.</text>
</comment>
<evidence type="ECO:0000313" key="3">
    <source>
        <dbReference type="Proteomes" id="UP000796761"/>
    </source>
</evidence>
<keyword evidence="3" id="KW-1185">Reference proteome</keyword>
<gene>
    <name evidence="2" type="ORF">HGM15179_013385</name>
</gene>
<name>A0A8K1LHD6_9PASS</name>
<dbReference type="EMBL" id="SWJQ01000487">
    <property type="protein sequence ID" value="TRZ13713.1"/>
    <property type="molecule type" value="Genomic_DNA"/>
</dbReference>
<organism evidence="2 3">
    <name type="scientific">Zosterops borbonicus</name>
    <dbReference type="NCBI Taxonomy" id="364589"/>
    <lineage>
        <taxon>Eukaryota</taxon>
        <taxon>Metazoa</taxon>
        <taxon>Chordata</taxon>
        <taxon>Craniata</taxon>
        <taxon>Vertebrata</taxon>
        <taxon>Euteleostomi</taxon>
        <taxon>Archelosauria</taxon>
        <taxon>Archosauria</taxon>
        <taxon>Dinosauria</taxon>
        <taxon>Saurischia</taxon>
        <taxon>Theropoda</taxon>
        <taxon>Coelurosauria</taxon>
        <taxon>Aves</taxon>
        <taxon>Neognathae</taxon>
        <taxon>Neoaves</taxon>
        <taxon>Telluraves</taxon>
        <taxon>Australaves</taxon>
        <taxon>Passeriformes</taxon>
        <taxon>Sylvioidea</taxon>
        <taxon>Zosteropidae</taxon>
        <taxon>Zosterops</taxon>
    </lineage>
</organism>
<evidence type="ECO:0000256" key="1">
    <source>
        <dbReference type="SAM" id="MobiDB-lite"/>
    </source>
</evidence>
<feature type="region of interest" description="Disordered" evidence="1">
    <location>
        <begin position="1"/>
        <end position="78"/>
    </location>
</feature>
<proteinExistence type="predicted"/>
<protein>
    <submittedName>
        <fullName evidence="2">Uncharacterized protein</fullName>
    </submittedName>
</protein>
<accession>A0A8K1LHD6</accession>
<evidence type="ECO:0000313" key="2">
    <source>
        <dbReference type="EMBL" id="TRZ13713.1"/>
    </source>
</evidence>
<feature type="compositionally biased region" description="Basic and acidic residues" evidence="1">
    <location>
        <begin position="26"/>
        <end position="75"/>
    </location>
</feature>
<dbReference type="Proteomes" id="UP000796761">
    <property type="component" value="Unassembled WGS sequence"/>
</dbReference>
<feature type="non-terminal residue" evidence="2">
    <location>
        <position position="1"/>
    </location>
</feature>
<dbReference type="AlphaFoldDB" id="A0A8K1LHD6"/>
<sequence length="99" mass="11679">SHLGLAKPLCQLERYPSPPPGVMRNGEGKGREGKGREGKGREGKGREEKRREEKRREEKRREEKRREEKREEKKHPPIWFQQMVSEYILLVPSCIVTQS</sequence>
<reference evidence="2" key="1">
    <citation type="submission" date="2019-04" db="EMBL/GenBank/DDBJ databases">
        <title>Genome assembly of Zosterops borbonicus 15179.</title>
        <authorList>
            <person name="Leroy T."/>
            <person name="Anselmetti Y."/>
            <person name="Tilak M.-K."/>
            <person name="Nabholz B."/>
        </authorList>
    </citation>
    <scope>NUCLEOTIDE SEQUENCE</scope>
    <source>
        <strain evidence="2">HGM_15179</strain>
        <tissue evidence="2">Muscle</tissue>
    </source>
</reference>